<feature type="transmembrane region" description="Helical" evidence="1">
    <location>
        <begin position="210"/>
        <end position="233"/>
    </location>
</feature>
<dbReference type="EMBL" id="BAABDK010000017">
    <property type="protein sequence ID" value="GAA4037707.1"/>
    <property type="molecule type" value="Genomic_DNA"/>
</dbReference>
<comment type="caution">
    <text evidence="2">The sequence shown here is derived from an EMBL/GenBank/DDBJ whole genome shotgun (WGS) entry which is preliminary data.</text>
</comment>
<dbReference type="Proteomes" id="UP001501469">
    <property type="component" value="Unassembled WGS sequence"/>
</dbReference>
<dbReference type="RefSeq" id="WP_345054513.1">
    <property type="nucleotide sequence ID" value="NZ_BAABDK010000017.1"/>
</dbReference>
<keyword evidence="1" id="KW-0472">Membrane</keyword>
<feature type="transmembrane region" description="Helical" evidence="1">
    <location>
        <begin position="86"/>
        <end position="111"/>
    </location>
</feature>
<evidence type="ECO:0008006" key="4">
    <source>
        <dbReference type="Google" id="ProtNLM"/>
    </source>
</evidence>
<accession>A0ABP7U8D9</accession>
<dbReference type="InterPro" id="IPR018650">
    <property type="entry name" value="STSV1_Orf64"/>
</dbReference>
<feature type="transmembrane region" description="Helical" evidence="1">
    <location>
        <begin position="12"/>
        <end position="33"/>
    </location>
</feature>
<feature type="transmembrane region" description="Helical" evidence="1">
    <location>
        <begin position="123"/>
        <end position="145"/>
    </location>
</feature>
<name>A0ABP7U8D9_9BACT</name>
<protein>
    <recommendedName>
        <fullName evidence="4">DUF2079 domain-containing protein</fullName>
    </recommendedName>
</protein>
<sequence>MYSLSAPPAKPAARRVALVLLIFGCAYALLSLVNHYLFRTYAFDLGIHTQTVWDYAHLRLEPSSVVRYNNMFGDHFALLQVLWAPLYWVFGSYTLLVVQVAALLGGGYGLYRLHLLRTRGQQSGAALALLVLFLSTWGIYSALAFDYHDNALAAMLLPWLFYFFEADRRGRATVVAVLMTVSKENMALWLVFVALGLALLHWREPARRRWALAVALGAAVYFVVVAGVVIPALSAGYPYRYQQLYSALGSTPGQMLRTMLTRPFYTLQLLFVNHLHSPDGEFVKPELHAMILLSGGLALLRRPAYLLMLAPIYGQKLLSDNVMYWGINYQYSIEFVPVLGVAMSQLVVSLAPRRAAGVAAGAAVLALAATIASMQVRVSPYYDKAAAQFFKARHYQRDFDATAVHRGLGLIPAEARVSASSPLVPHLAERAYIYQFPYVADADYIAALRHSDTYPLSNDALEAQLAEYRASGRWRVVLEQGPLLLLQRVRPLPYPVRRFFASRAQVEDDTTRGPGARQ</sequence>
<feature type="transmembrane region" description="Helical" evidence="1">
    <location>
        <begin position="186"/>
        <end position="203"/>
    </location>
</feature>
<keyword evidence="1" id="KW-0812">Transmembrane</keyword>
<dbReference type="Pfam" id="PF09852">
    <property type="entry name" value="DUF2079"/>
    <property type="match status" value="1"/>
</dbReference>
<keyword evidence="1" id="KW-1133">Transmembrane helix</keyword>
<keyword evidence="3" id="KW-1185">Reference proteome</keyword>
<gene>
    <name evidence="2" type="ORF">GCM10022409_23580</name>
</gene>
<proteinExistence type="predicted"/>
<evidence type="ECO:0000313" key="2">
    <source>
        <dbReference type="EMBL" id="GAA4037707.1"/>
    </source>
</evidence>
<evidence type="ECO:0000313" key="3">
    <source>
        <dbReference type="Proteomes" id="UP001501469"/>
    </source>
</evidence>
<organism evidence="2 3">
    <name type="scientific">Hymenobacter glaciei</name>
    <dbReference type="NCBI Taxonomy" id="877209"/>
    <lineage>
        <taxon>Bacteria</taxon>
        <taxon>Pseudomonadati</taxon>
        <taxon>Bacteroidota</taxon>
        <taxon>Cytophagia</taxon>
        <taxon>Cytophagales</taxon>
        <taxon>Hymenobacteraceae</taxon>
        <taxon>Hymenobacter</taxon>
    </lineage>
</organism>
<evidence type="ECO:0000256" key="1">
    <source>
        <dbReference type="SAM" id="Phobius"/>
    </source>
</evidence>
<reference evidence="3" key="1">
    <citation type="journal article" date="2019" name="Int. J. Syst. Evol. Microbiol.">
        <title>The Global Catalogue of Microorganisms (GCM) 10K type strain sequencing project: providing services to taxonomists for standard genome sequencing and annotation.</title>
        <authorList>
            <consortium name="The Broad Institute Genomics Platform"/>
            <consortium name="The Broad Institute Genome Sequencing Center for Infectious Disease"/>
            <person name="Wu L."/>
            <person name="Ma J."/>
        </authorList>
    </citation>
    <scope>NUCLEOTIDE SEQUENCE [LARGE SCALE GENOMIC DNA]</scope>
    <source>
        <strain evidence="3">JCM 17225</strain>
    </source>
</reference>